<evidence type="ECO:0000313" key="3">
    <source>
        <dbReference type="EMBL" id="TCU81625.1"/>
    </source>
</evidence>
<dbReference type="Pfam" id="PF13560">
    <property type="entry name" value="HTH_31"/>
    <property type="match status" value="1"/>
</dbReference>
<reference evidence="2 4" key="1">
    <citation type="submission" date="2018-06" db="EMBL/GenBank/DDBJ databases">
        <authorList>
            <consortium name="Pathogen Informatics"/>
            <person name="Doyle S."/>
        </authorList>
    </citation>
    <scope>NUCLEOTIDE SEQUENCE [LARGE SCALE GENOMIC DNA]</scope>
    <source>
        <strain evidence="2 4">NCTC11159</strain>
    </source>
</reference>
<dbReference type="OrthoDB" id="7025825at2"/>
<dbReference type="GO" id="GO:0003677">
    <property type="term" value="F:DNA binding"/>
    <property type="evidence" value="ECO:0007669"/>
    <property type="project" value="InterPro"/>
</dbReference>
<dbReference type="Proteomes" id="UP000255108">
    <property type="component" value="Unassembled WGS sequence"/>
</dbReference>
<keyword evidence="5" id="KW-1185">Reference proteome</keyword>
<dbReference type="RefSeq" id="WP_115228540.1">
    <property type="nucleotide sequence ID" value="NZ_CAWOLO010000020.1"/>
</dbReference>
<evidence type="ECO:0000313" key="5">
    <source>
        <dbReference type="Proteomes" id="UP000295794"/>
    </source>
</evidence>
<accession>A0A377STS2</accession>
<dbReference type="PROSITE" id="PS50943">
    <property type="entry name" value="HTH_CROC1"/>
    <property type="match status" value="1"/>
</dbReference>
<organism evidence="2 4">
    <name type="scientific">Iodobacter fluviatilis</name>
    <dbReference type="NCBI Taxonomy" id="537"/>
    <lineage>
        <taxon>Bacteria</taxon>
        <taxon>Pseudomonadati</taxon>
        <taxon>Pseudomonadota</taxon>
        <taxon>Betaproteobacteria</taxon>
        <taxon>Neisseriales</taxon>
        <taxon>Chitinibacteraceae</taxon>
        <taxon>Iodobacter</taxon>
    </lineage>
</organism>
<gene>
    <name evidence="3" type="ORF">EV682_12025</name>
    <name evidence="2" type="ORF">NCTC11159_03320</name>
</gene>
<name>A0A377STS2_9NEIS</name>
<reference evidence="3 5" key="2">
    <citation type="submission" date="2019-03" db="EMBL/GenBank/DDBJ databases">
        <title>Genomic Encyclopedia of Type Strains, Phase IV (KMG-IV): sequencing the most valuable type-strain genomes for metagenomic binning, comparative biology and taxonomic classification.</title>
        <authorList>
            <person name="Goeker M."/>
        </authorList>
    </citation>
    <scope>NUCLEOTIDE SEQUENCE [LARGE SCALE GENOMIC DNA]</scope>
    <source>
        <strain evidence="3 5">DSM 3764</strain>
    </source>
</reference>
<dbReference type="Gene3D" id="1.10.260.40">
    <property type="entry name" value="lambda repressor-like DNA-binding domains"/>
    <property type="match status" value="1"/>
</dbReference>
<feature type="domain" description="HTH cro/C1-type" evidence="1">
    <location>
        <begin position="10"/>
        <end position="63"/>
    </location>
</feature>
<evidence type="ECO:0000313" key="2">
    <source>
        <dbReference type="EMBL" id="STR44775.1"/>
    </source>
</evidence>
<dbReference type="CDD" id="cd00093">
    <property type="entry name" value="HTH_XRE"/>
    <property type="match status" value="1"/>
</dbReference>
<dbReference type="Proteomes" id="UP000295794">
    <property type="component" value="Unassembled WGS sequence"/>
</dbReference>
<dbReference type="SMART" id="SM00530">
    <property type="entry name" value="HTH_XRE"/>
    <property type="match status" value="1"/>
</dbReference>
<dbReference type="AlphaFoldDB" id="A0A377STS2"/>
<proteinExistence type="predicted"/>
<dbReference type="InterPro" id="IPR001387">
    <property type="entry name" value="Cro/C1-type_HTH"/>
</dbReference>
<dbReference type="InterPro" id="IPR010982">
    <property type="entry name" value="Lambda_DNA-bd_dom_sf"/>
</dbReference>
<evidence type="ECO:0000259" key="1">
    <source>
        <dbReference type="PROSITE" id="PS50943"/>
    </source>
</evidence>
<dbReference type="EMBL" id="UGHR01000003">
    <property type="protein sequence ID" value="STR44775.1"/>
    <property type="molecule type" value="Genomic_DNA"/>
</dbReference>
<dbReference type="SUPFAM" id="SSF47413">
    <property type="entry name" value="lambda repressor-like DNA-binding domains"/>
    <property type="match status" value="1"/>
</dbReference>
<sequence length="137" mass="14764">MIFGFTLTCLRLQKGMRQKAVAHGIGMDPSQLSRIETGRKKPPNSDSLIKQLATQLELSSEETVLLYNCALADSQLGDFAVGATFEQVSLAILFANKLKQLTTAQITAITAIIAIDAKSSNNRTSLLAQHSSLESTP</sequence>
<dbReference type="EMBL" id="SMBT01000020">
    <property type="protein sequence ID" value="TCU81625.1"/>
    <property type="molecule type" value="Genomic_DNA"/>
</dbReference>
<protein>
    <submittedName>
        <fullName evidence="2">Helix-turn-helix domain</fullName>
    </submittedName>
    <submittedName>
        <fullName evidence="3">Helix-turn-helix protein</fullName>
    </submittedName>
</protein>
<evidence type="ECO:0000313" key="4">
    <source>
        <dbReference type="Proteomes" id="UP000255108"/>
    </source>
</evidence>